<organism evidence="2 3">
    <name type="scientific">Glossina pallidipes</name>
    <name type="common">Tsetse fly</name>
    <dbReference type="NCBI Taxonomy" id="7398"/>
    <lineage>
        <taxon>Eukaryota</taxon>
        <taxon>Metazoa</taxon>
        <taxon>Ecdysozoa</taxon>
        <taxon>Arthropoda</taxon>
        <taxon>Hexapoda</taxon>
        <taxon>Insecta</taxon>
        <taxon>Pterygota</taxon>
        <taxon>Neoptera</taxon>
        <taxon>Endopterygota</taxon>
        <taxon>Diptera</taxon>
        <taxon>Brachycera</taxon>
        <taxon>Muscomorpha</taxon>
        <taxon>Hippoboscoidea</taxon>
        <taxon>Glossinidae</taxon>
        <taxon>Glossina</taxon>
    </lineage>
</organism>
<proteinExistence type="predicted"/>
<feature type="transmembrane region" description="Helical" evidence="1">
    <location>
        <begin position="20"/>
        <end position="41"/>
    </location>
</feature>
<dbReference type="VEuPathDB" id="VectorBase:GPAI024967"/>
<keyword evidence="1" id="KW-0472">Membrane</keyword>
<keyword evidence="1" id="KW-0812">Transmembrane</keyword>
<sequence>MIRRCNHRFSPPPFPPSPPATIHFLYQVAAIAAVMVSWDLAIKDIDNIYKYASKSGAEFISCRQYDFVFCKRIEIKQICLFAERHKGLRYKSFRSQQHRKVALCKTMLETFALDLNVGLVTLTTTNRIRRCMMDALIQAFAYILLFLKRNLFTHTLAQWLVLILDKRDEGMCRCFEGDIKS</sequence>
<keyword evidence="3" id="KW-1185">Reference proteome</keyword>
<keyword evidence="1" id="KW-1133">Transmembrane helix</keyword>
<evidence type="ECO:0000256" key="1">
    <source>
        <dbReference type="SAM" id="Phobius"/>
    </source>
</evidence>
<protein>
    <submittedName>
        <fullName evidence="2">Uncharacterized protein</fullName>
    </submittedName>
</protein>
<reference evidence="2" key="2">
    <citation type="submission" date="2020-05" db="UniProtKB">
        <authorList>
            <consortium name="EnsemblMetazoa"/>
        </authorList>
    </citation>
    <scope>IDENTIFICATION</scope>
    <source>
        <strain evidence="2">IAEA</strain>
    </source>
</reference>
<name>A0A1A9ZTZ0_GLOPL</name>
<dbReference type="AlphaFoldDB" id="A0A1A9ZTZ0"/>
<dbReference type="EnsemblMetazoa" id="GPAI024967-RA">
    <property type="protein sequence ID" value="GPAI024967-PA"/>
    <property type="gene ID" value="GPAI024967"/>
</dbReference>
<reference evidence="3" key="1">
    <citation type="submission" date="2014-03" db="EMBL/GenBank/DDBJ databases">
        <authorList>
            <person name="Aksoy S."/>
            <person name="Warren W."/>
            <person name="Wilson R.K."/>
        </authorList>
    </citation>
    <scope>NUCLEOTIDE SEQUENCE [LARGE SCALE GENOMIC DNA]</scope>
    <source>
        <strain evidence="3">IAEA</strain>
    </source>
</reference>
<accession>A0A1A9ZTZ0</accession>
<evidence type="ECO:0000313" key="3">
    <source>
        <dbReference type="Proteomes" id="UP000092445"/>
    </source>
</evidence>
<dbReference type="Proteomes" id="UP000092445">
    <property type="component" value="Unassembled WGS sequence"/>
</dbReference>
<evidence type="ECO:0000313" key="2">
    <source>
        <dbReference type="EnsemblMetazoa" id="GPAI024967-PA"/>
    </source>
</evidence>